<feature type="region of interest" description="Disordered" evidence="4">
    <location>
        <begin position="362"/>
        <end position="389"/>
    </location>
</feature>
<feature type="compositionally biased region" description="Low complexity" evidence="4">
    <location>
        <begin position="446"/>
        <end position="455"/>
    </location>
</feature>
<dbReference type="SUPFAM" id="SSF48403">
    <property type="entry name" value="Ankyrin repeat"/>
    <property type="match status" value="1"/>
</dbReference>
<feature type="region of interest" description="Disordered" evidence="4">
    <location>
        <begin position="441"/>
        <end position="490"/>
    </location>
</feature>
<dbReference type="GeneID" id="87866003"/>
<dbReference type="PANTHER" id="PTHR24201:SF16">
    <property type="entry name" value="ANKYRIN-1-LIKE-RELATED"/>
    <property type="match status" value="1"/>
</dbReference>
<evidence type="ECO:0000256" key="1">
    <source>
        <dbReference type="ARBA" id="ARBA00022737"/>
    </source>
</evidence>
<dbReference type="RefSeq" id="XP_062682382.1">
    <property type="nucleotide sequence ID" value="XM_062828849.1"/>
</dbReference>
<evidence type="ECO:0000256" key="2">
    <source>
        <dbReference type="ARBA" id="ARBA00023043"/>
    </source>
</evidence>
<dbReference type="GO" id="GO:0005634">
    <property type="term" value="C:nucleus"/>
    <property type="evidence" value="ECO:0007669"/>
    <property type="project" value="TreeGrafter"/>
</dbReference>
<feature type="region of interest" description="Disordered" evidence="4">
    <location>
        <begin position="1"/>
        <end position="23"/>
    </location>
</feature>
<dbReference type="InterPro" id="IPR002110">
    <property type="entry name" value="Ankyrin_rpt"/>
</dbReference>
<dbReference type="PROSITE" id="PS50088">
    <property type="entry name" value="ANK_REPEAT"/>
    <property type="match status" value="1"/>
</dbReference>
<evidence type="ECO:0008006" key="7">
    <source>
        <dbReference type="Google" id="ProtNLM"/>
    </source>
</evidence>
<proteinExistence type="predicted"/>
<gene>
    <name evidence="5" type="ORF">B0H65DRAFT_525935</name>
</gene>
<protein>
    <recommendedName>
        <fullName evidence="7">Ankyrin</fullName>
    </recommendedName>
</protein>
<feature type="compositionally biased region" description="Low complexity" evidence="4">
    <location>
        <begin position="1"/>
        <end position="15"/>
    </location>
</feature>
<dbReference type="InterPro" id="IPR050776">
    <property type="entry name" value="Ank_Repeat/CDKN_Inhibitor"/>
</dbReference>
<evidence type="ECO:0000313" key="6">
    <source>
        <dbReference type="Proteomes" id="UP001278500"/>
    </source>
</evidence>
<dbReference type="AlphaFoldDB" id="A0AAE0MSA2"/>
<evidence type="ECO:0000256" key="4">
    <source>
        <dbReference type="SAM" id="MobiDB-lite"/>
    </source>
</evidence>
<organism evidence="5 6">
    <name type="scientific">Neurospora tetraspora</name>
    <dbReference type="NCBI Taxonomy" id="94610"/>
    <lineage>
        <taxon>Eukaryota</taxon>
        <taxon>Fungi</taxon>
        <taxon>Dikarya</taxon>
        <taxon>Ascomycota</taxon>
        <taxon>Pezizomycotina</taxon>
        <taxon>Sordariomycetes</taxon>
        <taxon>Sordariomycetidae</taxon>
        <taxon>Sordariales</taxon>
        <taxon>Sordariaceae</taxon>
        <taxon>Neurospora</taxon>
    </lineage>
</organism>
<reference evidence="5" key="1">
    <citation type="journal article" date="2023" name="Mol. Phylogenet. Evol.">
        <title>Genome-scale phylogeny and comparative genomics of the fungal order Sordariales.</title>
        <authorList>
            <person name="Hensen N."/>
            <person name="Bonometti L."/>
            <person name="Westerberg I."/>
            <person name="Brannstrom I.O."/>
            <person name="Guillou S."/>
            <person name="Cros-Aarteil S."/>
            <person name="Calhoun S."/>
            <person name="Haridas S."/>
            <person name="Kuo A."/>
            <person name="Mondo S."/>
            <person name="Pangilinan J."/>
            <person name="Riley R."/>
            <person name="LaButti K."/>
            <person name="Andreopoulos B."/>
            <person name="Lipzen A."/>
            <person name="Chen C."/>
            <person name="Yan M."/>
            <person name="Daum C."/>
            <person name="Ng V."/>
            <person name="Clum A."/>
            <person name="Steindorff A."/>
            <person name="Ohm R.A."/>
            <person name="Martin F."/>
            <person name="Silar P."/>
            <person name="Natvig D.O."/>
            <person name="Lalanne C."/>
            <person name="Gautier V."/>
            <person name="Ament-Velasquez S.L."/>
            <person name="Kruys A."/>
            <person name="Hutchinson M.I."/>
            <person name="Powell A.J."/>
            <person name="Barry K."/>
            <person name="Miller A.N."/>
            <person name="Grigoriev I.V."/>
            <person name="Debuchy R."/>
            <person name="Gladieux P."/>
            <person name="Hiltunen Thoren M."/>
            <person name="Johannesson H."/>
        </authorList>
    </citation>
    <scope>NUCLEOTIDE SEQUENCE</scope>
    <source>
        <strain evidence="5">CBS 560.94</strain>
    </source>
</reference>
<accession>A0AAE0MSA2</accession>
<dbReference type="EMBL" id="JAUEPP010000004">
    <property type="protein sequence ID" value="KAK3345769.1"/>
    <property type="molecule type" value="Genomic_DNA"/>
</dbReference>
<dbReference type="PANTHER" id="PTHR24201">
    <property type="entry name" value="ANK_REP_REGION DOMAIN-CONTAINING PROTEIN"/>
    <property type="match status" value="1"/>
</dbReference>
<reference evidence="5" key="2">
    <citation type="submission" date="2023-06" db="EMBL/GenBank/DDBJ databases">
        <authorList>
            <consortium name="Lawrence Berkeley National Laboratory"/>
            <person name="Haridas S."/>
            <person name="Hensen N."/>
            <person name="Bonometti L."/>
            <person name="Westerberg I."/>
            <person name="Brannstrom I.O."/>
            <person name="Guillou S."/>
            <person name="Cros-Aarteil S."/>
            <person name="Calhoun S."/>
            <person name="Kuo A."/>
            <person name="Mondo S."/>
            <person name="Pangilinan J."/>
            <person name="Riley R."/>
            <person name="Labutti K."/>
            <person name="Andreopoulos B."/>
            <person name="Lipzen A."/>
            <person name="Chen C."/>
            <person name="Yanf M."/>
            <person name="Daum C."/>
            <person name="Ng V."/>
            <person name="Clum A."/>
            <person name="Steindorff A."/>
            <person name="Ohm R."/>
            <person name="Martin F."/>
            <person name="Silar P."/>
            <person name="Natvig D."/>
            <person name="Lalanne C."/>
            <person name="Gautier V."/>
            <person name="Ament-Velasquez S.L."/>
            <person name="Kruys A."/>
            <person name="Hutchinson M.I."/>
            <person name="Powell A.J."/>
            <person name="Barry K."/>
            <person name="Miller A.N."/>
            <person name="Grigoriev I.V."/>
            <person name="Debuchy R."/>
            <person name="Gladieux P."/>
            <person name="Thoren M.H."/>
            <person name="Johannesson H."/>
        </authorList>
    </citation>
    <scope>NUCLEOTIDE SEQUENCE</scope>
    <source>
        <strain evidence="5">CBS 560.94</strain>
    </source>
</reference>
<dbReference type="PROSITE" id="PS50297">
    <property type="entry name" value="ANK_REP_REGION"/>
    <property type="match status" value="1"/>
</dbReference>
<dbReference type="Proteomes" id="UP001278500">
    <property type="component" value="Unassembled WGS sequence"/>
</dbReference>
<dbReference type="InterPro" id="IPR036770">
    <property type="entry name" value="Ankyrin_rpt-contain_sf"/>
</dbReference>
<keyword evidence="1" id="KW-0677">Repeat</keyword>
<evidence type="ECO:0000313" key="5">
    <source>
        <dbReference type="EMBL" id="KAK3345769.1"/>
    </source>
</evidence>
<feature type="repeat" description="ANK" evidence="3">
    <location>
        <begin position="574"/>
        <end position="606"/>
    </location>
</feature>
<keyword evidence="6" id="KW-1185">Reference proteome</keyword>
<dbReference type="SMART" id="SM00248">
    <property type="entry name" value="ANK"/>
    <property type="match status" value="3"/>
</dbReference>
<keyword evidence="2 3" id="KW-0040">ANK repeat</keyword>
<name>A0AAE0MSA2_9PEZI</name>
<dbReference type="Pfam" id="PF00023">
    <property type="entry name" value="Ank"/>
    <property type="match status" value="1"/>
</dbReference>
<evidence type="ECO:0000256" key="3">
    <source>
        <dbReference type="PROSITE-ProRule" id="PRU00023"/>
    </source>
</evidence>
<feature type="compositionally biased region" description="Polar residues" evidence="4">
    <location>
        <begin position="478"/>
        <end position="490"/>
    </location>
</feature>
<feature type="compositionally biased region" description="Low complexity" evidence="4">
    <location>
        <begin position="374"/>
        <end position="389"/>
    </location>
</feature>
<comment type="caution">
    <text evidence="5">The sequence shown here is derived from an EMBL/GenBank/DDBJ whole genome shotgun (WGS) entry which is preliminary data.</text>
</comment>
<dbReference type="Gene3D" id="1.25.40.20">
    <property type="entry name" value="Ankyrin repeat-containing domain"/>
    <property type="match status" value="1"/>
</dbReference>
<sequence>MSSSGTSSSKASPGGTRIGRPPQWTVSRSRKLARLYVYTTLSIGRIIKVLEDDLFAPRKNSAQKTVHKMLDNDPRYLRPESRVEMDQRIDCLSKSTIRKRTPGHIIGRPQPREVQRRISDCSTLYAEKVCSLLDNFTIASGSDLEEIQRHPWWAESCELPETDIGTFEESPTLGFAVPGDFLTAHTLNCAEVPAPGHGSGTCWCAIVAETTREEGSWLIPTGEIRDEVSDLVRNPSPEQLFRLVPYAGGALGLTNTANQTFLHVLSLEWFTNVPSVLSSLRRLLDLVRHSNQDIFHITDVYGRTFFHRAASLVANREVLTDVLAYCNPAIPLSRDAFGFDPVANVQPGAAILQPGTPIYGSPVSYSPHELPNRSSTPSSIPSPSVSVAGVPSPADEGPFLAYHARLIKIIHSAYSNPIAEDSEGRNGLHCLAEAIINQQSMDEQRSALSSTSSSRPQKRSRHSSLSSEFTPIHVIQSPGPTSHPSPITSTFGVVTEKENPLPSRLRHLHSLLHPSSGHSAVGINPNAYDKSGTTPLMAFIQHIPDHEDDKSRTLQSILETLIRGGANIEARNRRGETPLLMAARLGRKTAISVLMEQGANVRVRDKWGRGILEVLDWGVLGCNGSVNKAQGEKLTGREEGIKEREELALYARLEACSGLLTGRRDWGVGYMREKEEEGMGVVGEWRIKGQAAVEEMEM</sequence>